<protein>
    <recommendedName>
        <fullName evidence="12">Multidrug ABC transporter substrate-binding protein</fullName>
    </recommendedName>
</protein>
<feature type="transmembrane region" description="Helical" evidence="7">
    <location>
        <begin position="21"/>
        <end position="44"/>
    </location>
</feature>
<evidence type="ECO:0000256" key="5">
    <source>
        <dbReference type="ARBA" id="ARBA00023136"/>
    </source>
</evidence>
<evidence type="ECO:0000256" key="2">
    <source>
        <dbReference type="ARBA" id="ARBA00022475"/>
    </source>
</evidence>
<feature type="domain" description="MacB-like periplasmic core" evidence="9">
    <location>
        <begin position="20"/>
        <end position="240"/>
    </location>
</feature>
<organism evidence="10 11">
    <name type="scientific">Pseudogulbenkiania ferrooxidans 2002</name>
    <dbReference type="NCBI Taxonomy" id="279714"/>
    <lineage>
        <taxon>Bacteria</taxon>
        <taxon>Pseudomonadati</taxon>
        <taxon>Pseudomonadota</taxon>
        <taxon>Betaproteobacteria</taxon>
        <taxon>Neisseriales</taxon>
        <taxon>Chromobacteriaceae</taxon>
        <taxon>Pseudogulbenkiania</taxon>
    </lineage>
</organism>
<dbReference type="InterPro" id="IPR050250">
    <property type="entry name" value="Macrolide_Exporter_MacB"/>
</dbReference>
<comment type="caution">
    <text evidence="10">The sequence shown here is derived from an EMBL/GenBank/DDBJ whole genome shotgun (WGS) entry which is preliminary data.</text>
</comment>
<evidence type="ECO:0000259" key="9">
    <source>
        <dbReference type="Pfam" id="PF12704"/>
    </source>
</evidence>
<feature type="transmembrane region" description="Helical" evidence="7">
    <location>
        <begin position="322"/>
        <end position="355"/>
    </location>
</feature>
<comment type="similarity">
    <text evidence="6">Belongs to the ABC-4 integral membrane protein family.</text>
</comment>
<dbReference type="Pfam" id="PF02687">
    <property type="entry name" value="FtsX"/>
    <property type="match status" value="1"/>
</dbReference>
<dbReference type="Pfam" id="PF12704">
    <property type="entry name" value="MacB_PCD"/>
    <property type="match status" value="1"/>
</dbReference>
<evidence type="ECO:0000256" key="3">
    <source>
        <dbReference type="ARBA" id="ARBA00022692"/>
    </source>
</evidence>
<dbReference type="PANTHER" id="PTHR30572:SF4">
    <property type="entry name" value="ABC TRANSPORTER PERMEASE YTRF"/>
    <property type="match status" value="1"/>
</dbReference>
<keyword evidence="4 7" id="KW-1133">Transmembrane helix</keyword>
<dbReference type="GO" id="GO:0022857">
    <property type="term" value="F:transmembrane transporter activity"/>
    <property type="evidence" value="ECO:0007669"/>
    <property type="project" value="TreeGrafter"/>
</dbReference>
<keyword evidence="3 7" id="KW-0812">Transmembrane</keyword>
<name>B9Z6S1_9NEIS</name>
<evidence type="ECO:0000259" key="8">
    <source>
        <dbReference type="Pfam" id="PF02687"/>
    </source>
</evidence>
<keyword evidence="11" id="KW-1185">Reference proteome</keyword>
<feature type="transmembrane region" description="Helical" evidence="7">
    <location>
        <begin position="274"/>
        <end position="301"/>
    </location>
</feature>
<dbReference type="EMBL" id="ACIS01000008">
    <property type="protein sequence ID" value="EEG07646.1"/>
    <property type="molecule type" value="Genomic_DNA"/>
</dbReference>
<evidence type="ECO:0008006" key="12">
    <source>
        <dbReference type="Google" id="ProtNLM"/>
    </source>
</evidence>
<evidence type="ECO:0000313" key="10">
    <source>
        <dbReference type="EMBL" id="EEG07646.1"/>
    </source>
</evidence>
<dbReference type="eggNOG" id="COG0577">
    <property type="taxonomic scope" value="Bacteria"/>
</dbReference>
<feature type="transmembrane region" description="Helical" evidence="7">
    <location>
        <begin position="361"/>
        <end position="384"/>
    </location>
</feature>
<accession>B9Z6S1</accession>
<dbReference type="PANTHER" id="PTHR30572">
    <property type="entry name" value="MEMBRANE COMPONENT OF TRANSPORTER-RELATED"/>
    <property type="match status" value="1"/>
</dbReference>
<gene>
    <name evidence="10" type="ORF">FuraDRAFT_2968</name>
</gene>
<dbReference type="AlphaFoldDB" id="B9Z6S1"/>
<dbReference type="RefSeq" id="WP_008954988.1">
    <property type="nucleotide sequence ID" value="NZ_ACIS01000008.1"/>
</dbReference>
<dbReference type="InterPro" id="IPR025857">
    <property type="entry name" value="MacB_PCD"/>
</dbReference>
<dbReference type="GO" id="GO:0005886">
    <property type="term" value="C:plasma membrane"/>
    <property type="evidence" value="ECO:0007669"/>
    <property type="project" value="UniProtKB-SubCell"/>
</dbReference>
<evidence type="ECO:0000313" key="11">
    <source>
        <dbReference type="Proteomes" id="UP000003165"/>
    </source>
</evidence>
<proteinExistence type="inferred from homology"/>
<evidence type="ECO:0000256" key="4">
    <source>
        <dbReference type="ARBA" id="ARBA00022989"/>
    </source>
</evidence>
<evidence type="ECO:0000256" key="6">
    <source>
        <dbReference type="ARBA" id="ARBA00038076"/>
    </source>
</evidence>
<feature type="domain" description="ABC3 transporter permease C-terminal" evidence="8">
    <location>
        <begin position="281"/>
        <end position="394"/>
    </location>
</feature>
<evidence type="ECO:0000256" key="1">
    <source>
        <dbReference type="ARBA" id="ARBA00004651"/>
    </source>
</evidence>
<comment type="subcellular location">
    <subcellularLocation>
        <location evidence="1">Cell membrane</location>
        <topology evidence="1">Multi-pass membrane protein</topology>
    </subcellularLocation>
</comment>
<dbReference type="Proteomes" id="UP000003165">
    <property type="component" value="Unassembled WGS sequence"/>
</dbReference>
<keyword evidence="5 7" id="KW-0472">Membrane</keyword>
<sequence>MLWNAFALALREIRRNVLRSFLTILGIVIGVAAVIIMVTLGGGATLQVTQQIASLGSNLLIISPSRRLGPGQNVGAALFSVGDAQALVREIPALAAVAPMASRSLTVVYGHANWSTQVIGTSNEYFTVRNLTLRSGRRFSDSELRAGAPACIIGQTVRDKLFGRQDPLGERIRVQGIACSVVGLLEPKGQSAMGSDQDDLAIMPLRAYQRRIAGNQDVNQLQVSVREGTSTSRAQQDIEHLMRERRHLSANEESNFNVMDMKEISKMLTSTTEVLTALLGAVAAVSLLVGGIGIMNIMLVSVTERTREIGIRLAIGALEREVLLQFLVEAAVLSSLGGLIGIALALVASAVLAALLNVPFVFNATIVAVAFVFSATVGLVFGYFPARKAARLDPIEALRHE</sequence>
<evidence type="ECO:0000256" key="7">
    <source>
        <dbReference type="SAM" id="Phobius"/>
    </source>
</evidence>
<keyword evidence="2" id="KW-1003">Cell membrane</keyword>
<reference evidence="10 11" key="1">
    <citation type="submission" date="2009-02" db="EMBL/GenBank/DDBJ databases">
        <title>Sequencing of the draft genome and assembly of Lutiella nitroferrum 2002.</title>
        <authorList>
            <consortium name="US DOE Joint Genome Institute (JGI-PGF)"/>
            <person name="Lucas S."/>
            <person name="Copeland A."/>
            <person name="Lapidus A."/>
            <person name="Glavina del Rio T."/>
            <person name="Tice H."/>
            <person name="Bruce D."/>
            <person name="Goodwin L."/>
            <person name="Pitluck S."/>
            <person name="Larimer F."/>
            <person name="Land M.L."/>
            <person name="Hauser L."/>
            <person name="Coates J.D."/>
        </authorList>
    </citation>
    <scope>NUCLEOTIDE SEQUENCE [LARGE SCALE GENOMIC DNA]</scope>
    <source>
        <strain evidence="10 11">2002</strain>
    </source>
</reference>
<dbReference type="InterPro" id="IPR003838">
    <property type="entry name" value="ABC3_permease_C"/>
</dbReference>